<dbReference type="Proteomes" id="UP000784919">
    <property type="component" value="Unassembled WGS sequence"/>
</dbReference>
<evidence type="ECO:0000256" key="1">
    <source>
        <dbReference type="SAM" id="MobiDB-lite"/>
    </source>
</evidence>
<protein>
    <recommendedName>
        <fullName evidence="4">DRPLA protein</fullName>
    </recommendedName>
</protein>
<dbReference type="OrthoDB" id="4960657at2759"/>
<reference evidence="2" key="1">
    <citation type="journal article" date="2020" name="bioRxiv">
        <title>Whole genome comparisons of ergot fungi reveals the divergence and evolution of species within the genus Claviceps are the result of varying mechanisms driving genome evolution and host range expansion.</title>
        <authorList>
            <person name="Wyka S.A."/>
            <person name="Mondo S.J."/>
            <person name="Liu M."/>
            <person name="Dettman J."/>
            <person name="Nalam V."/>
            <person name="Broders K.D."/>
        </authorList>
    </citation>
    <scope>NUCLEOTIDE SEQUENCE</scope>
    <source>
        <strain evidence="2">CCC 1102</strain>
    </source>
</reference>
<proteinExistence type="predicted"/>
<organism evidence="2 3">
    <name type="scientific">Claviceps arundinis</name>
    <dbReference type="NCBI Taxonomy" id="1623583"/>
    <lineage>
        <taxon>Eukaryota</taxon>
        <taxon>Fungi</taxon>
        <taxon>Dikarya</taxon>
        <taxon>Ascomycota</taxon>
        <taxon>Pezizomycotina</taxon>
        <taxon>Sordariomycetes</taxon>
        <taxon>Hypocreomycetidae</taxon>
        <taxon>Hypocreales</taxon>
        <taxon>Clavicipitaceae</taxon>
        <taxon>Claviceps</taxon>
    </lineage>
</organism>
<gene>
    <name evidence="2" type="ORF">E4U56_007050</name>
</gene>
<name>A0A9P7MVC5_9HYPO</name>
<dbReference type="EMBL" id="SRPS01000062">
    <property type="protein sequence ID" value="KAG5971210.1"/>
    <property type="molecule type" value="Genomic_DNA"/>
</dbReference>
<dbReference type="AlphaFoldDB" id="A0A9P7MVC5"/>
<dbReference type="InterPro" id="IPR001005">
    <property type="entry name" value="SANT/Myb"/>
</dbReference>
<feature type="region of interest" description="Disordered" evidence="1">
    <location>
        <begin position="202"/>
        <end position="268"/>
    </location>
</feature>
<accession>A0A9P7MVC5</accession>
<sequence length="268" mass="30685">MAYERLKEDIWSPIATEMSIGWREVELVHWLLGQEEMRKRGTDDSFPTTRINLPLPQVDDAQVQAPGQQDEEWQYQQLWAALPSSDWSGGEETVLFAQRRNGMLWDDIARLLPGRTANDCCIYHCGQSATTPAWPQERKNELCKHYERLKQIMWAKIGDVLKIPWQSVEFIHWHLGMQEIKKRAEFLTETAGAALMSQAAFGLAPPDEDNGEVHQHTDGERDQSSHHPQHTQDQTEPAPMMRLGRPESSVTLPSCDKFKAGVPPQKYT</sequence>
<comment type="caution">
    <text evidence="2">The sequence shown here is derived from an EMBL/GenBank/DDBJ whole genome shotgun (WGS) entry which is preliminary data.</text>
</comment>
<dbReference type="CDD" id="cd00167">
    <property type="entry name" value="SANT"/>
    <property type="match status" value="1"/>
</dbReference>
<feature type="compositionally biased region" description="Basic and acidic residues" evidence="1">
    <location>
        <begin position="211"/>
        <end position="225"/>
    </location>
</feature>
<evidence type="ECO:0000313" key="2">
    <source>
        <dbReference type="EMBL" id="KAG5971210.1"/>
    </source>
</evidence>
<evidence type="ECO:0008006" key="4">
    <source>
        <dbReference type="Google" id="ProtNLM"/>
    </source>
</evidence>
<evidence type="ECO:0000313" key="3">
    <source>
        <dbReference type="Proteomes" id="UP000784919"/>
    </source>
</evidence>